<reference evidence="1" key="1">
    <citation type="journal article" date="2022" name="bioRxiv">
        <title>Population genetic analysis of Ophidiomyces ophidiicola, the causative agent of snake fungal disease, indicates recent introductions to the USA.</title>
        <authorList>
            <person name="Ladner J.T."/>
            <person name="Palmer J.M."/>
            <person name="Ettinger C.L."/>
            <person name="Stajich J.E."/>
            <person name="Farrell T.M."/>
            <person name="Glorioso B.M."/>
            <person name="Lawson B."/>
            <person name="Price S.J."/>
            <person name="Stengle A.G."/>
            <person name="Grear D.A."/>
            <person name="Lorch J.M."/>
        </authorList>
    </citation>
    <scope>NUCLEOTIDE SEQUENCE</scope>
    <source>
        <strain evidence="1">NWHC 24266-5</strain>
    </source>
</reference>
<protein>
    <submittedName>
        <fullName evidence="1">Polynucleotide 5'-hydroxyl-kinase grc3</fullName>
    </submittedName>
</protein>
<sequence length="789" mass="86837">MKRKRNYQPISAISAIAARKRAHQQASTSQPQDSENVSSKDASHKQNKARSGIEVVIRTRKESAVVSLPAVIPNSQASTANEQSDDGSIAENNVESDSGHSRRSDNVEIRTGENHENFRLSKGVLTKKDIISKTNNSLCIHLRENTAITILGQYDLWVKRGVVSILGAKLPPSPQVYRVYAPSTHSLPVIKPIGGDSAEVEISSCRSGLPLLRRVSDLHRRIWCSSDSSSGNSLTQGGLMSFSILHSSSDDPLKRHLRPLHLDRHWSLSIKALSNRGSGLRVMTCGPKGSGKSTFNKYLFNHLLSVAPTRNGVRPVHDGVAYLDLDPGQPEFSPPGQVYLAHIRRPILGPSFSHPNLLSENDGTIMRAHHIGATSPKDDPEHFEQCVMDLLHRYEIHLQTYPRCPLVINYPGWIFGRGLEVAISLVQSLGLSDLVYMSVQGPEEVIEPLQAAAAEVYVPVTTLPSQPTEYATRSSHQLRAMQMLSYFHMQPNPKDLPIWSDLPISQHRSFNVSYSGEHQGIHGIMVAGFYHDPTHLPNLLEGSIVGVVALESLDSLSSLGHSGHPGHVTVATANTTEAPDGTLSESAANHCRPDQDLAMSNTDPPAASSSSDQPKNPTPHDNLPYLFVGNGTCILPNPSSSYCLGLALVRSIDTQSQTIQLTTPIAPRALRNVLETGHHIVLVRGTLDNPNWALSEEYFAAKTALRAHRRQKPRFRTDLDDMQARIAYAEKSRRLAERVRRAAEGVPWVKTGRRGEQQQQRKEVRRDGGAALWKLKKFAPAVESDRESE</sequence>
<gene>
    <name evidence="1" type="primary">GRC3</name>
    <name evidence="1" type="ORF">LOY88_005760</name>
</gene>
<evidence type="ECO:0000313" key="1">
    <source>
        <dbReference type="EMBL" id="KAI2382715.1"/>
    </source>
</evidence>
<comment type="caution">
    <text evidence="1">The sequence shown here is derived from an EMBL/GenBank/DDBJ whole genome shotgun (WGS) entry which is preliminary data.</text>
</comment>
<organism evidence="1">
    <name type="scientific">Ophidiomyces ophidiicola</name>
    <dbReference type="NCBI Taxonomy" id="1387563"/>
    <lineage>
        <taxon>Eukaryota</taxon>
        <taxon>Fungi</taxon>
        <taxon>Dikarya</taxon>
        <taxon>Ascomycota</taxon>
        <taxon>Pezizomycotina</taxon>
        <taxon>Eurotiomycetes</taxon>
        <taxon>Eurotiomycetidae</taxon>
        <taxon>Onygenales</taxon>
        <taxon>Onygenaceae</taxon>
        <taxon>Ophidiomyces</taxon>
    </lineage>
</organism>
<name>A0ACB8UPV8_9EURO</name>
<dbReference type="EMBL" id="JALBCA010000111">
    <property type="protein sequence ID" value="KAI2382715.1"/>
    <property type="molecule type" value="Genomic_DNA"/>
</dbReference>
<accession>A0ACB8UPV8</accession>
<proteinExistence type="predicted"/>